<dbReference type="Proteomes" id="UP000516373">
    <property type="component" value="Chromosome"/>
</dbReference>
<dbReference type="GO" id="GO:0005524">
    <property type="term" value="F:ATP binding"/>
    <property type="evidence" value="ECO:0007669"/>
    <property type="project" value="InterPro"/>
</dbReference>
<dbReference type="Gene3D" id="3.40.50.300">
    <property type="entry name" value="P-loop containing nucleotide triphosphate hydrolases"/>
    <property type="match status" value="1"/>
</dbReference>
<feature type="region of interest" description="Disordered" evidence="2">
    <location>
        <begin position="1028"/>
        <end position="1053"/>
    </location>
</feature>
<dbReference type="Gene3D" id="1.10.510.10">
    <property type="entry name" value="Transferase(Phosphotransferase) domain 1"/>
    <property type="match status" value="1"/>
</dbReference>
<feature type="compositionally biased region" description="Polar residues" evidence="2">
    <location>
        <begin position="466"/>
        <end position="481"/>
    </location>
</feature>
<dbReference type="RefSeq" id="WP_423646162.1">
    <property type="nucleotide sequence ID" value="NZ_JBMVAF010000010.1"/>
</dbReference>
<feature type="region of interest" description="Disordered" evidence="2">
    <location>
        <begin position="434"/>
        <end position="481"/>
    </location>
</feature>
<evidence type="ECO:0000313" key="4">
    <source>
        <dbReference type="EMBL" id="BCL23565.1"/>
    </source>
</evidence>
<keyword evidence="1" id="KW-0802">TPR repeat</keyword>
<name>A0A7G1NQZ4_9ACTN</name>
<dbReference type="KEGG" id="stui:GCM10017668_54080"/>
<feature type="compositionally biased region" description="Low complexity" evidence="2">
    <location>
        <begin position="884"/>
        <end position="901"/>
    </location>
</feature>
<feature type="compositionally biased region" description="Low complexity" evidence="2">
    <location>
        <begin position="1206"/>
        <end position="1218"/>
    </location>
</feature>
<feature type="domain" description="Protein kinase" evidence="3">
    <location>
        <begin position="2381"/>
        <end position="2630"/>
    </location>
</feature>
<feature type="region of interest" description="Disordered" evidence="2">
    <location>
        <begin position="881"/>
        <end position="906"/>
    </location>
</feature>
<dbReference type="PANTHER" id="PTHR34301">
    <property type="entry name" value="DNA-BINDING PROTEIN-RELATED"/>
    <property type="match status" value="1"/>
</dbReference>
<dbReference type="InterPro" id="IPR027417">
    <property type="entry name" value="P-loop_NTPase"/>
</dbReference>
<dbReference type="SUPFAM" id="SSF52540">
    <property type="entry name" value="P-loop containing nucleoside triphosphate hydrolases"/>
    <property type="match status" value="1"/>
</dbReference>
<dbReference type="GO" id="GO:0004672">
    <property type="term" value="F:protein kinase activity"/>
    <property type="evidence" value="ECO:0007669"/>
    <property type="project" value="InterPro"/>
</dbReference>
<dbReference type="PANTHER" id="PTHR34301:SF8">
    <property type="entry name" value="ATPASE DOMAIN-CONTAINING PROTEIN"/>
    <property type="match status" value="1"/>
</dbReference>
<dbReference type="SUPFAM" id="SSF56112">
    <property type="entry name" value="Protein kinase-like (PK-like)"/>
    <property type="match status" value="1"/>
</dbReference>
<dbReference type="PROSITE" id="PS50005">
    <property type="entry name" value="TPR"/>
    <property type="match status" value="1"/>
</dbReference>
<feature type="repeat" description="TPR" evidence="1">
    <location>
        <begin position="1131"/>
        <end position="1164"/>
    </location>
</feature>
<evidence type="ECO:0000259" key="3">
    <source>
        <dbReference type="SMART" id="SM00220"/>
    </source>
</evidence>
<sequence>MQSSGSFETSVAGTSQETARQLVRFIASHRERETPWPVEHLRATAPFVVLMQRRIAILSSAAAERPERIVDGGPGAELGSWLSEAALESGDLALAQLLDWSSKAWEGRGRTDLFRTVQALPAPLTHQLAETVDGTSSGTLLNSLGSGLLRKQAEKLRDLTQSLAGTDRAVTQGLFVQPVANLLSDVADGRLNDYGLLSHSPEDLVAGVVRFQQDQQSFRHRQLVKATTEVVAQVERLLELADAFPWEAPRIPRPEDLFRTGLDATLASVLTAALDQSEIDSPRTDDGASLLPFLAQRVLEEADPLARPRVALVVRHSGIPRHVLNEALAPLEGLREQARALASPGEGPGSEDLLPLRSLVMEALARGDLEDAEQGIDMLAEAREEMDLARRLETCRETLSDQTEEDLDLRTAERYLKDRDLRAAARYLNAVEQRLGRSAPRERGPAAGQAGGPAGTPPPPLEDSVPSGTTSAYHETVAGSTLDTRLRASDTVVDDPSEALRTRILASRRFDATPAIVAEAQQALHQLAQSGDDEAVHRTARQLLQVDPRAAAELLERSELRFAAALRPMTWHLLEQALQSCGEYTRAEKVFHLGHPPLPPEHLSLYAAKAGILPLEPRLGKVPRSFAERPAMAELIDAVALHDAPRAARAYAEARAAGFTSALGPAVGWHVLAGRSTEGLDVYRRYGRRQYLNASAAWNIACAYAAVGLVGHAVESLKVMYRILPGKMSREQLDSVTSFCAQHGVQSPLAAAAPQPTVQHSAGGSQTSESLAKHLYESGRTEDAARLLEQVLGENASSPGAFLMLRICRESGDLARARAVITRIGETPGALVWRHYVELARTALDPRCLDTVVARNVLNQARALGAPDTWTGPLEQRLRAMTDSGSSSPAAGSGVVTTGTGDPKTAHGETLVFRTLEDRLRAGGLLDALWEARATSGQGGITISDIVSGLRNTQTPIPNGLPFAVLLEDVEGTGDDYLVREVSYWLLDGGRAGEAAELLQRCVSWTPPEKLPRMLLLRDRAAREAGMPNELLPKRPPRMREAGARQPAARRELKPRTATISGPVATEPGIRLAQQPPPGSTLDYIADAWAAAVRDHPVALANALGYLVLAGRPEDALHLHDQWADTLWLTAGAAWNLGCAYAATGQLHAAATTFEYCLRVLPRQPSPDQQAALDDFFTEIGRKVPEQTGLVSVRRRTIAQPDDARGSASSRPASSSPSVQHRSLAEAEVEAARLIAQCRSAPSVSAFRNAADAVRKAMRLGDVQEAGRYVPIMRELFSLTPDAATAAGLAMVLEAAQRPGPAWELLTEWIERTQANFELLAPAVRVARVLGRAQELRALLEPYHSNDAHFEFHLSLAKLSQQLGAREDLGRYAELALMSNPTCAEAAILRKAAGPLPSPGRAADRVVRDIVDQGLDRRQTVRRLKKEYKSTLDDLRVRALARFQPPTSPTALRNQLPGWAKEEAQDLLEAAANEEWELASDHALELVARKPRYARVSTVAAVCLINAERDEEARTVASLIGSRQDRQEVLVYLACARREYAEAVRLLSVSPVWYSDQDQLLAHAGLLTDREMADMPVAAVELLLLHARLDPRRSSTPAALAAVLADEAGERSLVAQALDLLRQPTPPPGDVLVDTALAAGTPEALNSGVQPLTEAQLQRVYEFLEDDPVRLHRFLSGKVRRSQGRAAQKEVTTRALLLGTACARRGQYRTAVAAFERALKSGAPHHTVCSRLAGAFEEAGLPDPHAYADQILAGRVAEAAAEPSEKLASLVSATKELLRSPKLGDHLKEVGDALAECAVGGLDAAVSRSLARCWQQQWQQFQARPTSRASAETLEDHTVETESRIRTGEALIPDLSEPLGVHAKATQDALRAVWDDYGRDQLLSGATSSEGSVTLRRSTATRLSNGPVELQLVVRAGRDLRDTKVTVLGHERSLGELKASNTVGCFLAVPASDRELTVELSGTPANGDETETALFTVQVKQLVRQEAVVSKFRPGEPAVPGMFVGRTSELERLRTVYADAHRHSVPSLVMMGSRRAGKTSIIHELMRMHSGAGGELLTPAEWRIPRALTVLVDGQETNPGSAPMLQQIANSVLDRIEDVYGRDLSGVELPGDNSVNFRRWWRRLRREVWPNEEIALLIVVDEFQELLNRYPNAQAKANDMGVLRALKLDGTLALLFSGSCTTEQLRQSLEGTLSQQDFSQPMRIGPLDRQATLQIVHQGFDNTVQVLASAAELVYDKTRGHPQHVHMMGKRLAELLEQLNRTVIDQQLVDEAGEWVRRQRQAVLDIADPYASGARIPDLFFKIDSELDTDPDELQVRRALTEEERRQLDDYLDYGLLVLEGNCLSWANGIVQGWLKEQSGPPEEDPDGMHPHERELRTAGYQVQDRISPSDKRSCVVVHRDDPSTKYIAKYYPEADRNVLREITRVLGGDAYEQMQGVPPRWEVRGSWLVYERVNGFSLGDHLVSTPSIDPVKAARWVLMACWTLQNVWENQRMSHGDIRPANLILSGDAQNDNREVFVVGWGYGCVSAGPEPRPLLTPQGSRYYRSAMGDGDIRGPEHDARALVAVLYELVHPEHQLPLKPDNSVDAEALVRDDLPGVPPAMQWLLKDALHPHSARRYRSPSDLAEALINALPAELGPREAPPGPSEVHLNEHAYKAMPVFPSPSPPPVINYVTASARSIQEDSMTDSSIKIERSTLQGNAIGHKSKAKVTNTSSVGPDATAEKQDLGKLVAELRAEIERIHDQMDGGDANDVVTTLERLEGEVQNEQPNPGRVARLAGFLRDTLETVAGAATAFTAATQIVEAVSG</sequence>
<proteinExistence type="predicted"/>
<feature type="compositionally biased region" description="Basic and acidic residues" evidence="2">
    <location>
        <begin position="1038"/>
        <end position="1053"/>
    </location>
</feature>
<dbReference type="InterPro" id="IPR011990">
    <property type="entry name" value="TPR-like_helical_dom_sf"/>
</dbReference>
<dbReference type="SUPFAM" id="SSF48452">
    <property type="entry name" value="TPR-like"/>
    <property type="match status" value="2"/>
</dbReference>
<reference evidence="4 5" key="1">
    <citation type="journal article" date="2014" name="Int. J. Syst. Evol. Microbiol.">
        <title>Complete genome sequence of Corynebacterium casei LMG S-19264T (=DSM 44701T), isolated from a smear-ripened cheese.</title>
        <authorList>
            <consortium name="US DOE Joint Genome Institute (JGI-PGF)"/>
            <person name="Walter F."/>
            <person name="Albersmeier A."/>
            <person name="Kalinowski J."/>
            <person name="Ruckert C."/>
        </authorList>
    </citation>
    <scope>NUCLEOTIDE SEQUENCE [LARGE SCALE GENOMIC DNA]</scope>
    <source>
        <strain evidence="4 5">JCM 4255</strain>
    </source>
</reference>
<accession>A0A7G1NQZ4</accession>
<evidence type="ECO:0000313" key="5">
    <source>
        <dbReference type="Proteomes" id="UP000516373"/>
    </source>
</evidence>
<organism evidence="4 5">
    <name type="scientific">Streptomyces tuirus</name>
    <dbReference type="NCBI Taxonomy" id="68278"/>
    <lineage>
        <taxon>Bacteria</taxon>
        <taxon>Bacillati</taxon>
        <taxon>Actinomycetota</taxon>
        <taxon>Actinomycetes</taxon>
        <taxon>Kitasatosporales</taxon>
        <taxon>Streptomycetaceae</taxon>
        <taxon>Streptomyces</taxon>
    </lineage>
</organism>
<feature type="region of interest" description="Disordered" evidence="2">
    <location>
        <begin position="1199"/>
        <end position="1222"/>
    </location>
</feature>
<gene>
    <name evidence="4" type="ORF">GCM10017668_54080</name>
</gene>
<dbReference type="SMART" id="SM00220">
    <property type="entry name" value="S_TKc"/>
    <property type="match status" value="1"/>
</dbReference>
<protein>
    <recommendedName>
        <fullName evidence="3">Protein kinase domain-containing protein</fullName>
    </recommendedName>
</protein>
<evidence type="ECO:0000256" key="1">
    <source>
        <dbReference type="PROSITE-ProRule" id="PRU00339"/>
    </source>
</evidence>
<evidence type="ECO:0000256" key="2">
    <source>
        <dbReference type="SAM" id="MobiDB-lite"/>
    </source>
</evidence>
<dbReference type="InterPro" id="IPR019734">
    <property type="entry name" value="TPR_rpt"/>
</dbReference>
<dbReference type="InterPro" id="IPR000719">
    <property type="entry name" value="Prot_kinase_dom"/>
</dbReference>
<dbReference type="EMBL" id="AP023439">
    <property type="protein sequence ID" value="BCL23565.1"/>
    <property type="molecule type" value="Genomic_DNA"/>
</dbReference>
<dbReference type="InterPro" id="IPR011009">
    <property type="entry name" value="Kinase-like_dom_sf"/>
</dbReference>